<organism evidence="4 5">
    <name type="scientific">Rhodotorula mucilaginosa</name>
    <name type="common">Yeast</name>
    <name type="synonym">Rhodotorula rubra</name>
    <dbReference type="NCBI Taxonomy" id="5537"/>
    <lineage>
        <taxon>Eukaryota</taxon>
        <taxon>Fungi</taxon>
        <taxon>Dikarya</taxon>
        <taxon>Basidiomycota</taxon>
        <taxon>Pucciniomycotina</taxon>
        <taxon>Microbotryomycetes</taxon>
        <taxon>Sporidiobolales</taxon>
        <taxon>Sporidiobolaceae</taxon>
        <taxon>Rhodotorula</taxon>
    </lineage>
</organism>
<feature type="transmembrane region" description="Helical" evidence="3">
    <location>
        <begin position="115"/>
        <end position="132"/>
    </location>
</feature>
<keyword evidence="3" id="KW-0472">Membrane</keyword>
<dbReference type="InterPro" id="IPR011701">
    <property type="entry name" value="MFS"/>
</dbReference>
<feature type="transmembrane region" description="Helical" evidence="3">
    <location>
        <begin position="280"/>
        <end position="297"/>
    </location>
</feature>
<dbReference type="PANTHER" id="PTHR43702">
    <property type="entry name" value="L-FUCOSE-PROTON SYMPORTER"/>
    <property type="match status" value="1"/>
</dbReference>
<feature type="transmembrane region" description="Helical" evidence="3">
    <location>
        <begin position="23"/>
        <end position="43"/>
    </location>
</feature>
<dbReference type="Pfam" id="PF07690">
    <property type="entry name" value="MFS_1"/>
    <property type="match status" value="1"/>
</dbReference>
<dbReference type="EMBL" id="PUHQ01000087">
    <property type="protein sequence ID" value="KAG0657038.1"/>
    <property type="molecule type" value="Genomic_DNA"/>
</dbReference>
<keyword evidence="5" id="KW-1185">Reference proteome</keyword>
<protein>
    <submittedName>
        <fullName evidence="4">Uncharacterized protein</fullName>
    </submittedName>
</protein>
<keyword evidence="2" id="KW-1003">Cell membrane</keyword>
<feature type="transmembrane region" description="Helical" evidence="3">
    <location>
        <begin position="329"/>
        <end position="350"/>
    </location>
</feature>
<dbReference type="Gene3D" id="1.20.1250.20">
    <property type="entry name" value="MFS general substrate transporter like domains"/>
    <property type="match status" value="2"/>
</dbReference>
<proteinExistence type="predicted"/>
<dbReference type="InterPro" id="IPR050375">
    <property type="entry name" value="MFS_TsgA-like"/>
</dbReference>
<evidence type="ECO:0000313" key="5">
    <source>
        <dbReference type="Proteomes" id="UP000777482"/>
    </source>
</evidence>
<evidence type="ECO:0000256" key="1">
    <source>
        <dbReference type="ARBA" id="ARBA00004429"/>
    </source>
</evidence>
<feature type="transmembrane region" description="Helical" evidence="3">
    <location>
        <begin position="390"/>
        <end position="412"/>
    </location>
</feature>
<keyword evidence="3" id="KW-1133">Transmembrane helix</keyword>
<sequence>MAGGAVSTGAVAAGPVLSKRERIFAFALVASLFFAWGLSYSFIDVLNKKAQTFFAITKLKSTMLQVAYFGAYFVMSIPASMFATRFGYRKGVLLGLAFYCIGALGFWPSAHYEKYAGFVASAFVIASGLATLETMANSYASVLGSPEGAAFRLNLAQSFNGLATFVGPQIASHTFFGSKNENSLGAVQYVYLGVACLGLALIVLFCFAKLPEITESAIEEQQEAAGLSDERPLWQRKHTMLGFVTQFCYVGAQVSTASFVMNYLTDSHMYTEQKASQMFSYMQLVFCIARIASTPLLKFFPAPLVLIGYGCMTSVFSLVAAVTGGKAGIAALFLVFWGESVIYPTTFTLATSNLGRHTKRGAGLLCMGVAGGALFPPLQGLWADAQNTEISYIINAVGFAVVIAYGVGMFFYDRRMKKKMADAALFANANVLPAVGSSLDEKDSASVDKLEVHDAQYENVVRA</sequence>
<dbReference type="Proteomes" id="UP000777482">
    <property type="component" value="Unassembled WGS sequence"/>
</dbReference>
<dbReference type="InterPro" id="IPR036259">
    <property type="entry name" value="MFS_trans_sf"/>
</dbReference>
<feature type="transmembrane region" description="Helical" evidence="3">
    <location>
        <begin position="91"/>
        <end position="109"/>
    </location>
</feature>
<evidence type="ECO:0000256" key="2">
    <source>
        <dbReference type="ARBA" id="ARBA00022475"/>
    </source>
</evidence>
<evidence type="ECO:0000256" key="3">
    <source>
        <dbReference type="SAM" id="Phobius"/>
    </source>
</evidence>
<dbReference type="CDD" id="cd17394">
    <property type="entry name" value="MFS_FucP_like"/>
    <property type="match status" value="1"/>
</dbReference>
<dbReference type="GO" id="GO:0022857">
    <property type="term" value="F:transmembrane transporter activity"/>
    <property type="evidence" value="ECO:0007669"/>
    <property type="project" value="InterPro"/>
</dbReference>
<feature type="transmembrane region" description="Helical" evidence="3">
    <location>
        <begin position="304"/>
        <end position="323"/>
    </location>
</feature>
<evidence type="ECO:0000313" key="4">
    <source>
        <dbReference type="EMBL" id="KAG0657038.1"/>
    </source>
</evidence>
<gene>
    <name evidence="4" type="ORF">C6P46_006700</name>
</gene>
<feature type="transmembrane region" description="Helical" evidence="3">
    <location>
        <begin position="188"/>
        <end position="208"/>
    </location>
</feature>
<comment type="subcellular location">
    <subcellularLocation>
        <location evidence="1">Cell inner membrane</location>
        <topology evidence="1">Multi-pass membrane protein</topology>
    </subcellularLocation>
</comment>
<feature type="transmembrane region" description="Helical" evidence="3">
    <location>
        <begin position="63"/>
        <end position="84"/>
    </location>
</feature>
<reference evidence="4 5" key="1">
    <citation type="submission" date="2020-11" db="EMBL/GenBank/DDBJ databases">
        <title>Kefir isolates.</title>
        <authorList>
            <person name="Marcisauskas S."/>
            <person name="Kim Y."/>
            <person name="Blasche S."/>
        </authorList>
    </citation>
    <scope>NUCLEOTIDE SEQUENCE [LARGE SCALE GENOMIC DNA]</scope>
    <source>
        <strain evidence="4 5">KR</strain>
    </source>
</reference>
<name>A0A9P7B356_RHOMI</name>
<dbReference type="AlphaFoldDB" id="A0A9P7B356"/>
<dbReference type="OrthoDB" id="546893at2759"/>
<dbReference type="PANTHER" id="PTHR43702:SF3">
    <property type="entry name" value="PROTEIN TSGA"/>
    <property type="match status" value="1"/>
</dbReference>
<keyword evidence="3" id="KW-0812">Transmembrane</keyword>
<feature type="transmembrane region" description="Helical" evidence="3">
    <location>
        <begin position="362"/>
        <end position="378"/>
    </location>
</feature>
<accession>A0A9P7B356</accession>
<feature type="transmembrane region" description="Helical" evidence="3">
    <location>
        <begin position="240"/>
        <end position="260"/>
    </location>
</feature>
<comment type="caution">
    <text evidence="4">The sequence shown here is derived from an EMBL/GenBank/DDBJ whole genome shotgun (WGS) entry which is preliminary data.</text>
</comment>
<dbReference type="GO" id="GO:0005886">
    <property type="term" value="C:plasma membrane"/>
    <property type="evidence" value="ECO:0007669"/>
    <property type="project" value="UniProtKB-SubCell"/>
</dbReference>
<dbReference type="SUPFAM" id="SSF103473">
    <property type="entry name" value="MFS general substrate transporter"/>
    <property type="match status" value="1"/>
</dbReference>